<dbReference type="Gene3D" id="1.20.1080.10">
    <property type="entry name" value="Glycerol uptake facilitator protein"/>
    <property type="match status" value="1"/>
</dbReference>
<evidence type="ECO:0000256" key="7">
    <source>
        <dbReference type="ARBA" id="ARBA00023136"/>
    </source>
</evidence>
<evidence type="ECO:0000256" key="3">
    <source>
        <dbReference type="ARBA" id="ARBA00022448"/>
    </source>
</evidence>
<dbReference type="FunFam" id="1.20.1080.10:FF:000014">
    <property type="entry name" value="Aquaporin 1"/>
    <property type="match status" value="1"/>
</dbReference>
<feature type="transmembrane region" description="Helical" evidence="10">
    <location>
        <begin position="239"/>
        <end position="258"/>
    </location>
</feature>
<feature type="region of interest" description="Disordered" evidence="9">
    <location>
        <begin position="158"/>
        <end position="214"/>
    </location>
</feature>
<evidence type="ECO:0000256" key="8">
    <source>
        <dbReference type="ARBA" id="ARBA00034651"/>
    </source>
</evidence>
<dbReference type="OrthoDB" id="3222at2759"/>
<feature type="transmembrane region" description="Helical" evidence="10">
    <location>
        <begin position="445"/>
        <end position="465"/>
    </location>
</feature>
<keyword evidence="4 10" id="KW-0812">Transmembrane</keyword>
<evidence type="ECO:0000313" key="12">
    <source>
        <dbReference type="Proteomes" id="UP001138500"/>
    </source>
</evidence>
<keyword evidence="7 10" id="KW-0472">Membrane</keyword>
<dbReference type="GO" id="GO:0005886">
    <property type="term" value="C:plasma membrane"/>
    <property type="evidence" value="ECO:0007669"/>
    <property type="project" value="TreeGrafter"/>
</dbReference>
<reference evidence="11 12" key="1">
    <citation type="journal article" date="2018" name="IMA Fungus">
        <title>IMA Genome-F 10: Nine draft genome sequences of Claviceps purpurea s.lat., including C. arundinis, C. humidiphila, and C. cf. spartinae, pseudomolecules for the pitch canker pathogen Fusarium circinatum, draft genome of Davidsoniella eucalypti, Grosmannia galeiformis, Quambalaria eucalypti, and Teratosphaeria destructans.</title>
        <authorList>
            <person name="Wingfield B.D."/>
            <person name="Liu M."/>
            <person name="Nguyen H.D."/>
            <person name="Lane F.A."/>
            <person name="Morgan S.W."/>
            <person name="De Vos L."/>
            <person name="Wilken P.M."/>
            <person name="Duong T.A."/>
            <person name="Aylward J."/>
            <person name="Coetzee M.P."/>
            <person name="Dadej K."/>
            <person name="De Beer Z.W."/>
            <person name="Findlay W."/>
            <person name="Havenga M."/>
            <person name="Kolarik M."/>
            <person name="Menzies J.G."/>
            <person name="Naidoo K."/>
            <person name="Pochopski O."/>
            <person name="Shoukouhi P."/>
            <person name="Santana Q.C."/>
            <person name="Seifert K.A."/>
            <person name="Soal N."/>
            <person name="Steenkamp E.T."/>
            <person name="Tatham C.T."/>
            <person name="van der Nest M.A."/>
            <person name="Wingfield M.J."/>
        </authorList>
    </citation>
    <scope>NUCLEOTIDE SEQUENCE [LARGE SCALE GENOMIC DNA]</scope>
    <source>
        <strain evidence="11">CMW44962</strain>
    </source>
</reference>
<evidence type="ECO:0000256" key="4">
    <source>
        <dbReference type="ARBA" id="ARBA00022692"/>
    </source>
</evidence>
<gene>
    <name evidence="11" type="ORF">Tdes44962_MAKER04182</name>
</gene>
<feature type="compositionally biased region" description="Basic and acidic residues" evidence="9">
    <location>
        <begin position="20"/>
        <end position="33"/>
    </location>
</feature>
<organism evidence="11 12">
    <name type="scientific">Teratosphaeria destructans</name>
    <dbReference type="NCBI Taxonomy" id="418781"/>
    <lineage>
        <taxon>Eukaryota</taxon>
        <taxon>Fungi</taxon>
        <taxon>Dikarya</taxon>
        <taxon>Ascomycota</taxon>
        <taxon>Pezizomycotina</taxon>
        <taxon>Dothideomycetes</taxon>
        <taxon>Dothideomycetidae</taxon>
        <taxon>Mycosphaerellales</taxon>
        <taxon>Teratosphaeriaceae</taxon>
        <taxon>Teratosphaeria</taxon>
    </lineage>
</organism>
<evidence type="ECO:0000256" key="9">
    <source>
        <dbReference type="SAM" id="MobiDB-lite"/>
    </source>
</evidence>
<dbReference type="GO" id="GO:0015250">
    <property type="term" value="F:water channel activity"/>
    <property type="evidence" value="ECO:0007669"/>
    <property type="project" value="TreeGrafter"/>
</dbReference>
<sequence>MSFEPVHPQSSGTDNLPARMSEETMRGPSDDSTKGLLKQVPKPLEPQYGNSNAPDPYMAQLDFGPIQRSGAESTGPHAPPQRAPSRQQQLTRWDPPTSEYDYDDNRGRPRAFTRDSLQDGYGPRGMPPPPPMSQMDWYERYDQPFYNRPYRRRNTYQSIQEPSRIAQPPLGPPRRPMRWADDPWEGDEYEQTLPPSGDPRLSRNVNGAGGGGDGNPPHVADAMGLPFIWWMNSTGKMHFVAFLSEFVGTTMFLFFAFAGTQVANAGTTNNTANTATNQATGFSPMVLEYTALAFGFSLMVNVWIFFRISGGLFNPAVTLAMLMTQTIGMVRAVLLVIAQITGSIFSSYIVKVLFPANFNVRTTLSAQTSIVQGVFIEAILTGELVFTIFMLAKEKHKATFIAPVGIGMALFVAELVGVYYTGGSLNPARSFGPCVVTGVFDKEHWIYWVGPGIGAICSVGFYKFIKMLEYEFANPGQDAHEEEEAAAAAAEAEENTPKKKVSKEVIHDTPPKETV</sequence>
<dbReference type="Proteomes" id="UP001138500">
    <property type="component" value="Unassembled WGS sequence"/>
</dbReference>
<evidence type="ECO:0000256" key="5">
    <source>
        <dbReference type="ARBA" id="ARBA00022737"/>
    </source>
</evidence>
<feature type="region of interest" description="Disordered" evidence="9">
    <location>
        <begin position="479"/>
        <end position="515"/>
    </location>
</feature>
<dbReference type="Pfam" id="PF00230">
    <property type="entry name" value="MIP"/>
    <property type="match status" value="1"/>
</dbReference>
<keyword evidence="5" id="KW-0677">Repeat</keyword>
<dbReference type="AlphaFoldDB" id="A0A9W7SN96"/>
<evidence type="ECO:0000313" key="11">
    <source>
        <dbReference type="EMBL" id="KAH9825480.1"/>
    </source>
</evidence>
<evidence type="ECO:0000256" key="1">
    <source>
        <dbReference type="ARBA" id="ARBA00004141"/>
    </source>
</evidence>
<comment type="subcellular location">
    <subcellularLocation>
        <location evidence="1">Membrane</location>
        <topology evidence="1">Multi-pass membrane protein</topology>
    </subcellularLocation>
</comment>
<evidence type="ECO:0000256" key="6">
    <source>
        <dbReference type="ARBA" id="ARBA00022989"/>
    </source>
</evidence>
<comment type="caution">
    <text evidence="11">The sequence shown here is derived from an EMBL/GenBank/DDBJ whole genome shotgun (WGS) entry which is preliminary data.</text>
</comment>
<dbReference type="PANTHER" id="PTHR19139:SF283">
    <property type="entry name" value="AQUAPORIN"/>
    <property type="match status" value="1"/>
</dbReference>
<feature type="compositionally biased region" description="Basic and acidic residues" evidence="9">
    <location>
        <begin position="502"/>
        <end position="515"/>
    </location>
</feature>
<protein>
    <submittedName>
        <fullName evidence="11">MIP aquaporin TC1A8 family protein</fullName>
    </submittedName>
</protein>
<dbReference type="InterPro" id="IPR000425">
    <property type="entry name" value="MIP"/>
</dbReference>
<evidence type="ECO:0000256" key="10">
    <source>
        <dbReference type="SAM" id="Phobius"/>
    </source>
</evidence>
<keyword evidence="3" id="KW-0813">Transport</keyword>
<comment type="similarity">
    <text evidence="2">Belongs to the MIP/aquaporin (TC 1.A.8) family.</text>
</comment>
<comment type="catalytic activity">
    <reaction evidence="8">
        <text>H2O(in) = H2O(out)</text>
        <dbReference type="Rhea" id="RHEA:29667"/>
        <dbReference type="ChEBI" id="CHEBI:15377"/>
    </reaction>
</comment>
<dbReference type="InterPro" id="IPR023271">
    <property type="entry name" value="Aquaporin-like"/>
</dbReference>
<feature type="transmembrane region" description="Helical" evidence="10">
    <location>
        <begin position="399"/>
        <end position="420"/>
    </location>
</feature>
<dbReference type="PANTHER" id="PTHR19139">
    <property type="entry name" value="AQUAPORIN TRANSPORTER"/>
    <property type="match status" value="1"/>
</dbReference>
<feature type="transmembrane region" description="Helical" evidence="10">
    <location>
        <begin position="370"/>
        <end position="392"/>
    </location>
</feature>
<keyword evidence="6 10" id="KW-1133">Transmembrane helix</keyword>
<feature type="region of interest" description="Disordered" evidence="9">
    <location>
        <begin position="1"/>
        <end position="134"/>
    </location>
</feature>
<dbReference type="PRINTS" id="PR00783">
    <property type="entry name" value="MINTRINSICP"/>
</dbReference>
<dbReference type="EMBL" id="RIBY02002112">
    <property type="protein sequence ID" value="KAH9825480.1"/>
    <property type="molecule type" value="Genomic_DNA"/>
</dbReference>
<feature type="compositionally biased region" description="Basic and acidic residues" evidence="9">
    <location>
        <begin position="103"/>
        <end position="117"/>
    </location>
</feature>
<evidence type="ECO:0000256" key="2">
    <source>
        <dbReference type="ARBA" id="ARBA00006175"/>
    </source>
</evidence>
<proteinExistence type="inferred from homology"/>
<name>A0A9W7SN96_9PEZI</name>
<feature type="transmembrane region" description="Helical" evidence="10">
    <location>
        <begin position="329"/>
        <end position="350"/>
    </location>
</feature>
<dbReference type="InterPro" id="IPR034294">
    <property type="entry name" value="Aquaporin_transptr"/>
</dbReference>
<keyword evidence="12" id="KW-1185">Reference proteome</keyword>
<accession>A0A9W7SN96</accession>
<feature type="transmembrane region" description="Helical" evidence="10">
    <location>
        <begin position="289"/>
        <end position="308"/>
    </location>
</feature>
<dbReference type="SUPFAM" id="SSF81338">
    <property type="entry name" value="Aquaporin-like"/>
    <property type="match status" value="1"/>
</dbReference>
<reference evidence="11 12" key="2">
    <citation type="journal article" date="2021" name="Curr. Genet.">
        <title>Genetic response to nitrogen starvation in the aggressive Eucalyptus foliar pathogen Teratosphaeria destructans.</title>
        <authorList>
            <person name="Havenga M."/>
            <person name="Wingfield B.D."/>
            <person name="Wingfield M.J."/>
            <person name="Dreyer L.L."/>
            <person name="Roets F."/>
            <person name="Aylward J."/>
        </authorList>
    </citation>
    <scope>NUCLEOTIDE SEQUENCE [LARGE SCALE GENOMIC DNA]</scope>
    <source>
        <strain evidence="11">CMW44962</strain>
    </source>
</reference>